<feature type="signal peptide" evidence="10">
    <location>
        <begin position="1"/>
        <end position="27"/>
    </location>
</feature>
<dbReference type="InterPro" id="IPR037066">
    <property type="entry name" value="Plug_dom_sf"/>
</dbReference>
<gene>
    <name evidence="13" type="ORF">SAMN04488514_11384</name>
</gene>
<evidence type="ECO:0000313" key="14">
    <source>
        <dbReference type="Proteomes" id="UP000199440"/>
    </source>
</evidence>
<keyword evidence="5 9" id="KW-0798">TonB box</keyword>
<dbReference type="AlphaFoldDB" id="A0A1G9VHC0"/>
<evidence type="ECO:0000256" key="4">
    <source>
        <dbReference type="ARBA" id="ARBA00022692"/>
    </source>
</evidence>
<dbReference type="InterPro" id="IPR036942">
    <property type="entry name" value="Beta-barrel_TonB_sf"/>
</dbReference>
<evidence type="ECO:0000256" key="7">
    <source>
        <dbReference type="ARBA" id="ARBA00023237"/>
    </source>
</evidence>
<keyword evidence="10" id="KW-0732">Signal</keyword>
<dbReference type="Pfam" id="PF00593">
    <property type="entry name" value="TonB_dep_Rec_b-barrel"/>
    <property type="match status" value="1"/>
</dbReference>
<dbReference type="STRING" id="192904.SAMN04488514_11384"/>
<keyword evidence="7 8" id="KW-0998">Cell outer membrane</keyword>
<comment type="subcellular location">
    <subcellularLocation>
        <location evidence="1 8">Cell outer membrane</location>
        <topology evidence="1 8">Multi-pass membrane protein</topology>
    </subcellularLocation>
</comment>
<protein>
    <submittedName>
        <fullName evidence="13">TonB-linked outer membrane protein, SusC/RagA family</fullName>
    </submittedName>
</protein>
<dbReference type="InterPro" id="IPR023996">
    <property type="entry name" value="TonB-dep_OMP_SusC/RagA"/>
</dbReference>
<feature type="chain" id="PRO_5011696055" evidence="10">
    <location>
        <begin position="28"/>
        <end position="1082"/>
    </location>
</feature>
<dbReference type="InterPro" id="IPR023997">
    <property type="entry name" value="TonB-dep_OMP_SusC/RagA_CS"/>
</dbReference>
<keyword evidence="4 8" id="KW-0812">Transmembrane</keyword>
<evidence type="ECO:0000256" key="2">
    <source>
        <dbReference type="ARBA" id="ARBA00022448"/>
    </source>
</evidence>
<evidence type="ECO:0000259" key="12">
    <source>
        <dbReference type="Pfam" id="PF07715"/>
    </source>
</evidence>
<dbReference type="Gene3D" id="2.40.170.20">
    <property type="entry name" value="TonB-dependent receptor, beta-barrel domain"/>
    <property type="match status" value="1"/>
</dbReference>
<evidence type="ECO:0000256" key="8">
    <source>
        <dbReference type="PROSITE-ProRule" id="PRU01360"/>
    </source>
</evidence>
<dbReference type="InterPro" id="IPR039426">
    <property type="entry name" value="TonB-dep_rcpt-like"/>
</dbReference>
<keyword evidence="6 8" id="KW-0472">Membrane</keyword>
<dbReference type="EMBL" id="FNGV01000013">
    <property type="protein sequence ID" value="SDM71473.1"/>
    <property type="molecule type" value="Genomic_DNA"/>
</dbReference>
<dbReference type="NCBIfam" id="TIGR04056">
    <property type="entry name" value="OMP_RagA_SusC"/>
    <property type="match status" value="1"/>
</dbReference>
<evidence type="ECO:0000256" key="6">
    <source>
        <dbReference type="ARBA" id="ARBA00023136"/>
    </source>
</evidence>
<organism evidence="13 14">
    <name type="scientific">Kriegella aquimaris</name>
    <dbReference type="NCBI Taxonomy" id="192904"/>
    <lineage>
        <taxon>Bacteria</taxon>
        <taxon>Pseudomonadati</taxon>
        <taxon>Bacteroidota</taxon>
        <taxon>Flavobacteriia</taxon>
        <taxon>Flavobacteriales</taxon>
        <taxon>Flavobacteriaceae</taxon>
        <taxon>Kriegella</taxon>
    </lineage>
</organism>
<comment type="similarity">
    <text evidence="8 9">Belongs to the TonB-dependent receptor family.</text>
</comment>
<dbReference type="GO" id="GO:0009279">
    <property type="term" value="C:cell outer membrane"/>
    <property type="evidence" value="ECO:0007669"/>
    <property type="project" value="UniProtKB-SubCell"/>
</dbReference>
<keyword evidence="2 8" id="KW-0813">Transport</keyword>
<dbReference type="RefSeq" id="WP_089893754.1">
    <property type="nucleotide sequence ID" value="NZ_FNGV01000013.1"/>
</dbReference>
<evidence type="ECO:0000256" key="1">
    <source>
        <dbReference type="ARBA" id="ARBA00004571"/>
    </source>
</evidence>
<keyword evidence="14" id="KW-1185">Reference proteome</keyword>
<dbReference type="SUPFAM" id="SSF49464">
    <property type="entry name" value="Carboxypeptidase regulatory domain-like"/>
    <property type="match status" value="1"/>
</dbReference>
<accession>A0A1G9VHC0</accession>
<dbReference type="OrthoDB" id="9768177at2"/>
<dbReference type="Pfam" id="PF07715">
    <property type="entry name" value="Plug"/>
    <property type="match status" value="1"/>
</dbReference>
<proteinExistence type="inferred from homology"/>
<dbReference type="InterPro" id="IPR012910">
    <property type="entry name" value="Plug_dom"/>
</dbReference>
<name>A0A1G9VHC0_9FLAO</name>
<dbReference type="PROSITE" id="PS52016">
    <property type="entry name" value="TONB_DEPENDENT_REC_3"/>
    <property type="match status" value="1"/>
</dbReference>
<evidence type="ECO:0000256" key="5">
    <source>
        <dbReference type="ARBA" id="ARBA00023077"/>
    </source>
</evidence>
<dbReference type="Proteomes" id="UP000199440">
    <property type="component" value="Unassembled WGS sequence"/>
</dbReference>
<feature type="domain" description="TonB-dependent receptor plug" evidence="12">
    <location>
        <begin position="120"/>
        <end position="226"/>
    </location>
</feature>
<evidence type="ECO:0000313" key="13">
    <source>
        <dbReference type="EMBL" id="SDM71473.1"/>
    </source>
</evidence>
<dbReference type="InterPro" id="IPR000531">
    <property type="entry name" value="Beta-barrel_TonB"/>
</dbReference>
<keyword evidence="3 8" id="KW-1134">Transmembrane beta strand</keyword>
<evidence type="ECO:0000259" key="11">
    <source>
        <dbReference type="Pfam" id="PF00593"/>
    </source>
</evidence>
<evidence type="ECO:0000256" key="10">
    <source>
        <dbReference type="SAM" id="SignalP"/>
    </source>
</evidence>
<dbReference type="InterPro" id="IPR008969">
    <property type="entry name" value="CarboxyPept-like_regulatory"/>
</dbReference>
<dbReference type="SUPFAM" id="SSF56935">
    <property type="entry name" value="Porins"/>
    <property type="match status" value="1"/>
</dbReference>
<evidence type="ECO:0000256" key="3">
    <source>
        <dbReference type="ARBA" id="ARBA00022452"/>
    </source>
</evidence>
<sequence length="1082" mass="121501">MKMKCLFNSVKAVQLILIVLGTQLLLSQTDMVTGKITDMDQMVLPGVNILVKGTTVGTQSDFDGNFSIKAKSGDILIISYLGMKTQEYAVGSSLYIEVKMEEDASLLDEAVVVGYGTQKKINLTGAVDVISSDLLQNRTTSTVSQLLASSASGVSFDYDRNGYQPGAEASLEVRGTGSLNGGAPYVVIDGFPGDMNRLNPEDIESISILKDAAASAIYGARAPYGVILITTKAGAKNKKLSVSYSVTTNIITPARLPGTLDSYTYARVLNEASLNKTSSLNYNEETIDRIRAYQRGDTGYLSSQITEQFPDFPVGQMTNWEAFPTEGGGWSGINNEDPWDYFTGTNIGTSQNFSISGGSEKTSYYFSAGYLDQPSSLKLGNDYFKRFNVSAKINTELTDWWDFRYETRFMKSERHFPNGSRPQDQDTYNALFHIIFNTPPTHPFYTGFGEETQGGRQFFWAGYNDDEKTENWQIVGTELRPAKGWKINADFAYQVVDKYELHDGQEFTTVNWLTGENTSSWYPTQVNEYHYSDYYWSTNLYTSYEKSLNEKHNFLLMGGMQLETSKFRSLNAQARGLIVPEVISLSTATGEPSLQESLSHWSTEGYFGRLTYNFKEKYLFETNIRYDGTSRFQDGKRWGFFPSLSAGWVVSNEPFWEAISPVVNTFKFRGSWGELGNQNVASYQDLALIPTTKSNLGWLPAYNQVGQVGYTLTPGLVSPGLTWETAATTNLGLNLGLFKNKLQFDFDWFERNTTDMIGPSVALPGVLGASAPRSNNASLSTKGWEMALKWKQSFQNGLNYFVNLSLYDAKTIVTEYNNPTGILNSWTWREGQEIGEIWGWSSQGMFKSQEEIDNHVDQSYIFNEWNTGDLKYDDIDGDGKIDQGEGTMDDHGDLVLLGSTTPRYQYVINAGANFKGLDFSMVWKGTGKREKGNYGNQDYAFYGFSRAGWSQPKDDHMDYYRDQPGTEYVGLYEGDANINTDAYYTRPYLDLASNLKNQNYNSWFLANYSFIRLQNVQLGYTLPEKAFPKVNIRFYLSGDNLLTFDHLPKGIDPTIAEGGYRDNAGKDYRADRIYSFGLNLKF</sequence>
<dbReference type="NCBIfam" id="TIGR04057">
    <property type="entry name" value="SusC_RagA_signa"/>
    <property type="match status" value="1"/>
</dbReference>
<reference evidence="13 14" key="1">
    <citation type="submission" date="2016-10" db="EMBL/GenBank/DDBJ databases">
        <authorList>
            <person name="de Groot N.N."/>
        </authorList>
    </citation>
    <scope>NUCLEOTIDE SEQUENCE [LARGE SCALE GENOMIC DNA]</scope>
    <source>
        <strain evidence="13 14">DSM 19886</strain>
    </source>
</reference>
<feature type="domain" description="TonB-dependent receptor-like beta-barrel" evidence="11">
    <location>
        <begin position="437"/>
        <end position="812"/>
    </location>
</feature>
<dbReference type="Gene3D" id="2.170.130.10">
    <property type="entry name" value="TonB-dependent receptor, plug domain"/>
    <property type="match status" value="1"/>
</dbReference>
<dbReference type="Pfam" id="PF13715">
    <property type="entry name" value="CarbopepD_reg_2"/>
    <property type="match status" value="1"/>
</dbReference>
<evidence type="ECO:0000256" key="9">
    <source>
        <dbReference type="RuleBase" id="RU003357"/>
    </source>
</evidence>